<keyword evidence="1" id="KW-0732">Signal</keyword>
<sequence>MNIKPSKKAGVLVAAAIASALAASTAQASHFRGAALVPSVDANGVLTINSKSFWRKGTASGGVGSFVNVSGVGSAGEVSSVVDTSDVRRDSNTEVFQTTLPGAGYYTITWGSCCWVRPGPSQNFTESSYSTVSTIYWDGSNATNPIQFDLENIQQQVVGGQAYSDNLDAVGSSTLSYDTSYIAQSMTMQAEGFTIDATGQINIDATSTGNYVDNPFNDGADEAFSARITASDGVNPNEDSSVEFVWLFDVVDSQSANLAPEITDVTINALIGDSISQVLTVTDPNAGDVVTTNFLSFIGSSGAVAGSTFDPNTLQFNWDSTGFSAGQYVATFRAADGGGLTDQGTITINLRAPSNPNVTEPGSLAIAAAGLLTLGALRRRRK</sequence>
<feature type="signal peptide" evidence="1">
    <location>
        <begin position="1"/>
        <end position="28"/>
    </location>
</feature>
<accession>A0ABT7T1F4</accession>
<name>A0ABT7T1F4_9ALTE</name>
<dbReference type="EMBL" id="JAUCBP010000013">
    <property type="protein sequence ID" value="MDM7862273.1"/>
    <property type="molecule type" value="Genomic_DNA"/>
</dbReference>
<organism evidence="2 3">
    <name type="scientific">Alteromonas arenosi</name>
    <dbReference type="NCBI Taxonomy" id="3055817"/>
    <lineage>
        <taxon>Bacteria</taxon>
        <taxon>Pseudomonadati</taxon>
        <taxon>Pseudomonadota</taxon>
        <taxon>Gammaproteobacteria</taxon>
        <taxon>Alteromonadales</taxon>
        <taxon>Alteromonadaceae</taxon>
        <taxon>Alteromonas/Salinimonas group</taxon>
        <taxon>Alteromonas</taxon>
    </lineage>
</organism>
<evidence type="ECO:0000256" key="1">
    <source>
        <dbReference type="SAM" id="SignalP"/>
    </source>
</evidence>
<dbReference type="Gene3D" id="2.60.40.10">
    <property type="entry name" value="Immunoglobulins"/>
    <property type="match status" value="1"/>
</dbReference>
<feature type="chain" id="PRO_5045761983" evidence="1">
    <location>
        <begin position="29"/>
        <end position="382"/>
    </location>
</feature>
<keyword evidence="3" id="KW-1185">Reference proteome</keyword>
<evidence type="ECO:0000313" key="2">
    <source>
        <dbReference type="EMBL" id="MDM7862273.1"/>
    </source>
</evidence>
<dbReference type="InterPro" id="IPR013783">
    <property type="entry name" value="Ig-like_fold"/>
</dbReference>
<gene>
    <name evidence="2" type="ORF">QTP81_16825</name>
</gene>
<dbReference type="Proteomes" id="UP001234343">
    <property type="component" value="Unassembled WGS sequence"/>
</dbReference>
<proteinExistence type="predicted"/>
<reference evidence="2 3" key="1">
    <citation type="submission" date="2023-06" db="EMBL/GenBank/DDBJ databases">
        <title>Alteromonas sp. ASW11-36 isolated from intertidal sand.</title>
        <authorList>
            <person name="Li Y."/>
        </authorList>
    </citation>
    <scope>NUCLEOTIDE SEQUENCE [LARGE SCALE GENOMIC DNA]</scope>
    <source>
        <strain evidence="2 3">ASW11-36</strain>
    </source>
</reference>
<protein>
    <submittedName>
        <fullName evidence="2">Ig domain-containing protein</fullName>
    </submittedName>
</protein>
<comment type="caution">
    <text evidence="2">The sequence shown here is derived from an EMBL/GenBank/DDBJ whole genome shotgun (WGS) entry which is preliminary data.</text>
</comment>
<evidence type="ECO:0000313" key="3">
    <source>
        <dbReference type="Proteomes" id="UP001234343"/>
    </source>
</evidence>
<dbReference type="RefSeq" id="WP_289367164.1">
    <property type="nucleotide sequence ID" value="NZ_JAUCBP010000013.1"/>
</dbReference>